<dbReference type="PANTHER" id="PTHR34220:SF7">
    <property type="entry name" value="SENSOR HISTIDINE KINASE YPDA"/>
    <property type="match status" value="1"/>
</dbReference>
<name>A0A843YPA4_9BURK</name>
<dbReference type="EMBL" id="WINI01000004">
    <property type="protein sequence ID" value="MQR00830.1"/>
    <property type="molecule type" value="Genomic_DNA"/>
</dbReference>
<dbReference type="Pfam" id="PF02518">
    <property type="entry name" value="HATPase_c"/>
    <property type="match status" value="1"/>
</dbReference>
<dbReference type="OrthoDB" id="2514702at2"/>
<dbReference type="InterPro" id="IPR036890">
    <property type="entry name" value="HATPase_C_sf"/>
</dbReference>
<dbReference type="SUPFAM" id="SSF55874">
    <property type="entry name" value="ATPase domain of HSP90 chaperone/DNA topoisomerase II/histidine kinase"/>
    <property type="match status" value="1"/>
</dbReference>
<dbReference type="PANTHER" id="PTHR34220">
    <property type="entry name" value="SENSOR HISTIDINE KINASE YPDA"/>
    <property type="match status" value="1"/>
</dbReference>
<reference evidence="4 5" key="1">
    <citation type="submission" date="2019-10" db="EMBL/GenBank/DDBJ databases">
        <title>Glaciimonas soli sp. nov., a psychrophilic bacterium isolated from the forest soil of a high elevation mountain in Taiwan.</title>
        <authorList>
            <person name="Wang L.-T."/>
            <person name="Shieh W.Y."/>
        </authorList>
    </citation>
    <scope>NUCLEOTIDE SEQUENCE [LARGE SCALE GENOMIC DNA]</scope>
    <source>
        <strain evidence="4 5">GS1</strain>
    </source>
</reference>
<keyword evidence="5" id="KW-1185">Reference proteome</keyword>
<gene>
    <name evidence="4" type="ORF">GEV47_09055</name>
</gene>
<evidence type="ECO:0000313" key="4">
    <source>
        <dbReference type="EMBL" id="MQR00830.1"/>
    </source>
</evidence>
<proteinExistence type="predicted"/>
<evidence type="ECO:0000259" key="2">
    <source>
        <dbReference type="Pfam" id="PF02518"/>
    </source>
</evidence>
<accession>A0A843YPA4</accession>
<dbReference type="InterPro" id="IPR050640">
    <property type="entry name" value="Bact_2-comp_sensor_kinase"/>
</dbReference>
<feature type="transmembrane region" description="Helical" evidence="1">
    <location>
        <begin position="71"/>
        <end position="97"/>
    </location>
</feature>
<keyword evidence="1" id="KW-0812">Transmembrane</keyword>
<dbReference type="AlphaFoldDB" id="A0A843YPA4"/>
<feature type="domain" description="Histidine kinase/HSP90-like ATPase" evidence="2">
    <location>
        <begin position="258"/>
        <end position="352"/>
    </location>
</feature>
<sequence>MNRRIWPFYLAAWVPVFIFYAIATQEGLVHGHLELGKGLKNAGLILGPGVFILFLLWPLTGYFQRVGRSTIAVLGIHAGLALLFTLFCVALDYVVIFHFNQQNNDLSEVVQMLTWQSLVYLMTYAIIAGIFHAVRARETTRLQSIAISQAQTLLAKSELTALRNKLNPHFLFNTLHSIIALTRKDSSAAETALLKFSDMLRYLLDTEKSGDSMVMLDDELTFVRDYLALESLRLCTRLTVEWDIDDAVLCRCVPALSVQPLVENSIKHAFNPRSQPGTLKISAKMNEDTVSMEIVVSDDGPGSNLYTVKNASGLGVKTVERRLALEYGERAKVEIHTEPGAGFAIHLTIPLKTD</sequence>
<dbReference type="InterPro" id="IPR010559">
    <property type="entry name" value="Sig_transdc_His_kin_internal"/>
</dbReference>
<dbReference type="RefSeq" id="WP_153234447.1">
    <property type="nucleotide sequence ID" value="NZ_WINI01000004.1"/>
</dbReference>
<dbReference type="Proteomes" id="UP000451565">
    <property type="component" value="Unassembled WGS sequence"/>
</dbReference>
<feature type="transmembrane region" description="Helical" evidence="1">
    <location>
        <begin position="42"/>
        <end position="59"/>
    </location>
</feature>
<keyword evidence="1" id="KW-1133">Transmembrane helix</keyword>
<dbReference type="Gene3D" id="3.30.565.10">
    <property type="entry name" value="Histidine kinase-like ATPase, C-terminal domain"/>
    <property type="match status" value="1"/>
</dbReference>
<organism evidence="4 5">
    <name type="scientific">Glaciimonas soli</name>
    <dbReference type="NCBI Taxonomy" id="2590999"/>
    <lineage>
        <taxon>Bacteria</taxon>
        <taxon>Pseudomonadati</taxon>
        <taxon>Pseudomonadota</taxon>
        <taxon>Betaproteobacteria</taxon>
        <taxon>Burkholderiales</taxon>
        <taxon>Oxalobacteraceae</taxon>
        <taxon>Glaciimonas</taxon>
    </lineage>
</organism>
<keyword evidence="1" id="KW-0472">Membrane</keyword>
<feature type="domain" description="Signal transduction histidine kinase internal region" evidence="3">
    <location>
        <begin position="158"/>
        <end position="237"/>
    </location>
</feature>
<feature type="transmembrane region" description="Helical" evidence="1">
    <location>
        <begin position="5"/>
        <end position="22"/>
    </location>
</feature>
<dbReference type="GO" id="GO:0000155">
    <property type="term" value="F:phosphorelay sensor kinase activity"/>
    <property type="evidence" value="ECO:0007669"/>
    <property type="project" value="InterPro"/>
</dbReference>
<keyword evidence="4" id="KW-0808">Transferase</keyword>
<comment type="caution">
    <text evidence="4">The sequence shown here is derived from an EMBL/GenBank/DDBJ whole genome shotgun (WGS) entry which is preliminary data.</text>
</comment>
<evidence type="ECO:0000256" key="1">
    <source>
        <dbReference type="SAM" id="Phobius"/>
    </source>
</evidence>
<evidence type="ECO:0000259" key="3">
    <source>
        <dbReference type="Pfam" id="PF06580"/>
    </source>
</evidence>
<keyword evidence="4" id="KW-0418">Kinase</keyword>
<dbReference type="Pfam" id="PF06580">
    <property type="entry name" value="His_kinase"/>
    <property type="match status" value="1"/>
</dbReference>
<protein>
    <submittedName>
        <fullName evidence="4">Sensor histidine kinase</fullName>
    </submittedName>
</protein>
<feature type="transmembrane region" description="Helical" evidence="1">
    <location>
        <begin position="117"/>
        <end position="134"/>
    </location>
</feature>
<dbReference type="GO" id="GO:0016020">
    <property type="term" value="C:membrane"/>
    <property type="evidence" value="ECO:0007669"/>
    <property type="project" value="InterPro"/>
</dbReference>
<dbReference type="InterPro" id="IPR003594">
    <property type="entry name" value="HATPase_dom"/>
</dbReference>
<evidence type="ECO:0000313" key="5">
    <source>
        <dbReference type="Proteomes" id="UP000451565"/>
    </source>
</evidence>